<protein>
    <submittedName>
        <fullName evidence="1">Uncharacterized protein</fullName>
    </submittedName>
</protein>
<organism evidence="1 2">
    <name type="scientific">Trifolium subterraneum</name>
    <name type="common">Subterranean clover</name>
    <dbReference type="NCBI Taxonomy" id="3900"/>
    <lineage>
        <taxon>Eukaryota</taxon>
        <taxon>Viridiplantae</taxon>
        <taxon>Streptophyta</taxon>
        <taxon>Embryophyta</taxon>
        <taxon>Tracheophyta</taxon>
        <taxon>Spermatophyta</taxon>
        <taxon>Magnoliopsida</taxon>
        <taxon>eudicotyledons</taxon>
        <taxon>Gunneridae</taxon>
        <taxon>Pentapetalae</taxon>
        <taxon>rosids</taxon>
        <taxon>fabids</taxon>
        <taxon>Fabales</taxon>
        <taxon>Fabaceae</taxon>
        <taxon>Papilionoideae</taxon>
        <taxon>50 kb inversion clade</taxon>
        <taxon>NPAAA clade</taxon>
        <taxon>Hologalegina</taxon>
        <taxon>IRL clade</taxon>
        <taxon>Trifolieae</taxon>
        <taxon>Trifolium</taxon>
    </lineage>
</organism>
<dbReference type="EMBL" id="DF973212">
    <property type="protein sequence ID" value="GAU20391.1"/>
    <property type="molecule type" value="Genomic_DNA"/>
</dbReference>
<evidence type="ECO:0000313" key="2">
    <source>
        <dbReference type="Proteomes" id="UP000242715"/>
    </source>
</evidence>
<accession>A0A2Z6MCR9</accession>
<dbReference type="Proteomes" id="UP000242715">
    <property type="component" value="Unassembled WGS sequence"/>
</dbReference>
<keyword evidence="2" id="KW-1185">Reference proteome</keyword>
<evidence type="ECO:0000313" key="1">
    <source>
        <dbReference type="EMBL" id="GAU20391.1"/>
    </source>
</evidence>
<name>A0A2Z6MCR9_TRISU</name>
<gene>
    <name evidence="1" type="ORF">TSUD_12090</name>
</gene>
<proteinExistence type="predicted"/>
<reference evidence="2" key="1">
    <citation type="journal article" date="2017" name="Front. Plant Sci.">
        <title>Climate Clever Clovers: New Paradigm to Reduce the Environmental Footprint of Ruminants by Breeding Low Methanogenic Forages Utilizing Haplotype Variation.</title>
        <authorList>
            <person name="Kaur P."/>
            <person name="Appels R."/>
            <person name="Bayer P.E."/>
            <person name="Keeble-Gagnere G."/>
            <person name="Wang J."/>
            <person name="Hirakawa H."/>
            <person name="Shirasawa K."/>
            <person name="Vercoe P."/>
            <person name="Stefanova K."/>
            <person name="Durmic Z."/>
            <person name="Nichols P."/>
            <person name="Revell C."/>
            <person name="Isobe S.N."/>
            <person name="Edwards D."/>
            <person name="Erskine W."/>
        </authorList>
    </citation>
    <scope>NUCLEOTIDE SEQUENCE [LARGE SCALE GENOMIC DNA]</scope>
    <source>
        <strain evidence="2">cv. Daliak</strain>
    </source>
</reference>
<dbReference type="AlphaFoldDB" id="A0A2Z6MCR9"/>
<sequence length="75" mass="8223">MFGKNVTVITNLPDSVFAIGAVNWRSFAAAVVVDSIDSSLHSGEVCLNLKFRVGRKVEIEMHALLACVFHEPLHN</sequence>